<evidence type="ECO:0000256" key="1">
    <source>
        <dbReference type="SAM" id="MobiDB-lite"/>
    </source>
</evidence>
<reference evidence="3" key="1">
    <citation type="submission" date="2021-01" db="EMBL/GenBank/DDBJ databases">
        <authorList>
            <person name="Corre E."/>
            <person name="Pelletier E."/>
            <person name="Niang G."/>
            <person name="Scheremetjew M."/>
            <person name="Finn R."/>
            <person name="Kale V."/>
            <person name="Holt S."/>
            <person name="Cochrane G."/>
            <person name="Meng A."/>
            <person name="Brown T."/>
            <person name="Cohen L."/>
        </authorList>
    </citation>
    <scope>NUCLEOTIDE SEQUENCE</scope>
    <source>
        <strain evidence="3">CCMP1243</strain>
    </source>
</reference>
<keyword evidence="2" id="KW-0732">Signal</keyword>
<organism evidence="3">
    <name type="scientific">Rhizochromulina marina</name>
    <dbReference type="NCBI Taxonomy" id="1034831"/>
    <lineage>
        <taxon>Eukaryota</taxon>
        <taxon>Sar</taxon>
        <taxon>Stramenopiles</taxon>
        <taxon>Ochrophyta</taxon>
        <taxon>Dictyochophyceae</taxon>
        <taxon>Rhizochromulinales</taxon>
        <taxon>Rhizochromulina</taxon>
    </lineage>
</organism>
<sequence length="378" mass="40059">MRSSRTMRRGRCLTCWCLVHLAVLVPTLKGLSMGSRRQGSKPGDRGQVFRSAGHEALGRTSSDKELPMIHGPATSSRRQWLVGSSPLFALMCLSTAAAGLPGQAGAAPSQGEFPRSMPPPPPPPPPLVDLSRDPRLRDPQVYAVVSSSTLGPVATVSLDFRGRVRSVAYFFDSRAGAEGALDVIQRSSPSAVTAAGKNGLVVTALPLSQALALTMQEPFKVQGLPGYFCHRFLVGGETRDTALGLSGLASMADNTVPLFFSKADLQDGRQLRLFFRARDAAAAAAQEDAKRVEEAKASALGVTDLKAVSLQWLGMSTGGGVGDPTLRNAQLVLPVEEDASVSRGRARGEQEDAGRTRLMKGYSQDPPSNCILAIEPNL</sequence>
<feature type="signal peptide" evidence="2">
    <location>
        <begin position="1"/>
        <end position="30"/>
    </location>
</feature>
<feature type="chain" id="PRO_5030683764" evidence="2">
    <location>
        <begin position="31"/>
        <end position="378"/>
    </location>
</feature>
<feature type="compositionally biased region" description="Basic and acidic residues" evidence="1">
    <location>
        <begin position="346"/>
        <end position="355"/>
    </location>
</feature>
<proteinExistence type="predicted"/>
<dbReference type="AlphaFoldDB" id="A0A7S2WCT9"/>
<name>A0A7S2WCT9_9STRA</name>
<accession>A0A7S2WCT9</accession>
<dbReference type="EMBL" id="HBHJ01012086">
    <property type="protein sequence ID" value="CAD9680389.1"/>
    <property type="molecule type" value="Transcribed_RNA"/>
</dbReference>
<evidence type="ECO:0000256" key="2">
    <source>
        <dbReference type="SAM" id="SignalP"/>
    </source>
</evidence>
<feature type="compositionally biased region" description="Low complexity" evidence="1">
    <location>
        <begin position="101"/>
        <end position="115"/>
    </location>
</feature>
<gene>
    <name evidence="3" type="ORF">RMAR1173_LOCUS7892</name>
</gene>
<protein>
    <submittedName>
        <fullName evidence="3">Uncharacterized protein</fullName>
    </submittedName>
</protein>
<feature type="region of interest" description="Disordered" evidence="1">
    <location>
        <begin position="101"/>
        <end position="133"/>
    </location>
</feature>
<feature type="region of interest" description="Disordered" evidence="1">
    <location>
        <begin position="339"/>
        <end position="368"/>
    </location>
</feature>
<feature type="compositionally biased region" description="Pro residues" evidence="1">
    <location>
        <begin position="116"/>
        <end position="127"/>
    </location>
</feature>
<evidence type="ECO:0000313" key="3">
    <source>
        <dbReference type="EMBL" id="CAD9680389.1"/>
    </source>
</evidence>